<feature type="signal peptide" evidence="1">
    <location>
        <begin position="1"/>
        <end position="20"/>
    </location>
</feature>
<dbReference type="RefSeq" id="WP_013633778.1">
    <property type="nucleotide sequence ID" value="NC_015177.1"/>
</dbReference>
<evidence type="ECO:0000313" key="2">
    <source>
        <dbReference type="EMBL" id="ADY53293.1"/>
    </source>
</evidence>
<organism evidence="2 3">
    <name type="scientific">Pseudopedobacter saltans (strain ATCC 51119 / DSM 12145 / JCM 21818 / CCUG 39354 / LMG 10337 / NBRC 100064 / NCIMB 13643)</name>
    <name type="common">Pedobacter saltans</name>
    <dbReference type="NCBI Taxonomy" id="762903"/>
    <lineage>
        <taxon>Bacteria</taxon>
        <taxon>Pseudomonadati</taxon>
        <taxon>Bacteroidota</taxon>
        <taxon>Sphingobacteriia</taxon>
        <taxon>Sphingobacteriales</taxon>
        <taxon>Sphingobacteriaceae</taxon>
        <taxon>Pseudopedobacter</taxon>
    </lineage>
</organism>
<dbReference type="AlphaFoldDB" id="F0S730"/>
<sequence length="184" mass="20554">MKKFYFLLIISLTGIRSSYAQDTTSLAGKMQFIFAQLNRNDISTGFLEERAFPLVSLTPFNGSLTDSNKVQLNTLRATYFTHYTACMLATNPMMPIDSLNNRINQYLPLTNTVPIAIHFGEMNAFKSDAVTNNLISISGDDVLYDVPGRLQNPYLLKPLFAAAPLKSDFATGNFALVFKPNLFF</sequence>
<keyword evidence="1" id="KW-0732">Signal</keyword>
<dbReference type="STRING" id="762903.Pedsa_2752"/>
<protein>
    <submittedName>
        <fullName evidence="2">Uncharacterized protein</fullName>
    </submittedName>
</protein>
<evidence type="ECO:0000313" key="3">
    <source>
        <dbReference type="Proteomes" id="UP000000310"/>
    </source>
</evidence>
<dbReference type="Proteomes" id="UP000000310">
    <property type="component" value="Chromosome"/>
</dbReference>
<evidence type="ECO:0000256" key="1">
    <source>
        <dbReference type="SAM" id="SignalP"/>
    </source>
</evidence>
<reference evidence="3" key="2">
    <citation type="submission" date="2011-02" db="EMBL/GenBank/DDBJ databases">
        <title>The complete genome of Pedobacter saltans DSM 12145.</title>
        <authorList>
            <consortium name="US DOE Joint Genome Institute (JGI-PGF)"/>
            <person name="Lucas S."/>
            <person name="Copeland A."/>
            <person name="Lapidus A."/>
            <person name="Bruce D."/>
            <person name="Goodwin L."/>
            <person name="Pitluck S."/>
            <person name="Kyrpides N."/>
            <person name="Mavromatis K."/>
            <person name="Pagani I."/>
            <person name="Ivanova N."/>
            <person name="Ovchinnikova G."/>
            <person name="Lu M."/>
            <person name="Detter J.C."/>
            <person name="Han C."/>
            <person name="Land M."/>
            <person name="Hauser L."/>
            <person name="Markowitz V."/>
            <person name="Cheng J.-F."/>
            <person name="Hugenholtz P."/>
            <person name="Woyke T."/>
            <person name="Wu D."/>
            <person name="Tindall B."/>
            <person name="Pomrenke H.G."/>
            <person name="Brambilla E."/>
            <person name="Klenk H.-P."/>
            <person name="Eisen J.A."/>
        </authorList>
    </citation>
    <scope>NUCLEOTIDE SEQUENCE [LARGE SCALE GENOMIC DNA]</scope>
    <source>
        <strain evidence="3">ATCC 51119 / DSM 12145 / JCM 21818 / LMG 10337 / NBRC 100064 / NCIMB 13643</strain>
    </source>
</reference>
<reference evidence="2 3" key="1">
    <citation type="journal article" date="2011" name="Stand. Genomic Sci.">
        <title>Complete genome sequence of the gliding, heparinolytic Pedobacter saltans type strain (113).</title>
        <authorList>
            <person name="Liolios K."/>
            <person name="Sikorski J."/>
            <person name="Lu M."/>
            <person name="Nolan M."/>
            <person name="Lapidus A."/>
            <person name="Lucas S."/>
            <person name="Hammon N."/>
            <person name="Deshpande S."/>
            <person name="Cheng J.F."/>
            <person name="Tapia R."/>
            <person name="Han C."/>
            <person name="Goodwin L."/>
            <person name="Pitluck S."/>
            <person name="Huntemann M."/>
            <person name="Ivanova N."/>
            <person name="Pagani I."/>
            <person name="Mavromatis K."/>
            <person name="Ovchinikova G."/>
            <person name="Pati A."/>
            <person name="Chen A."/>
            <person name="Palaniappan K."/>
            <person name="Land M."/>
            <person name="Hauser L."/>
            <person name="Brambilla E.M."/>
            <person name="Kotsyurbenko O."/>
            <person name="Rohde M."/>
            <person name="Tindall B.J."/>
            <person name="Abt B."/>
            <person name="Goker M."/>
            <person name="Detter J.C."/>
            <person name="Woyke T."/>
            <person name="Bristow J."/>
            <person name="Eisen J.A."/>
            <person name="Markowitz V."/>
            <person name="Hugenholtz P."/>
            <person name="Klenk H.P."/>
            <person name="Kyrpides N.C."/>
        </authorList>
    </citation>
    <scope>NUCLEOTIDE SEQUENCE [LARGE SCALE GENOMIC DNA]</scope>
    <source>
        <strain evidence="3">ATCC 51119 / DSM 12145 / JCM 21818 / LMG 10337 / NBRC 100064 / NCIMB 13643</strain>
    </source>
</reference>
<name>F0S730_PSESL</name>
<accession>F0S730</accession>
<proteinExistence type="predicted"/>
<dbReference type="HOGENOM" id="CLU_1467035_0_0_10"/>
<keyword evidence="3" id="KW-1185">Reference proteome</keyword>
<dbReference type="EMBL" id="CP002545">
    <property type="protein sequence ID" value="ADY53293.1"/>
    <property type="molecule type" value="Genomic_DNA"/>
</dbReference>
<feature type="chain" id="PRO_5003260161" evidence="1">
    <location>
        <begin position="21"/>
        <end position="184"/>
    </location>
</feature>
<gene>
    <name evidence="2" type="ordered locus">Pedsa_2752</name>
</gene>
<dbReference type="KEGG" id="psn:Pedsa_2752"/>